<keyword evidence="2" id="KW-0732">Signal</keyword>
<keyword evidence="4" id="KW-1185">Reference proteome</keyword>
<proteinExistence type="predicted"/>
<dbReference type="RefSeq" id="WP_099911326.1">
    <property type="nucleotide sequence ID" value="NZ_AWWI01000090.1"/>
</dbReference>
<comment type="caution">
    <text evidence="3">The sequence shown here is derived from an EMBL/GenBank/DDBJ whole genome shotgun (WGS) entry which is preliminary data.</text>
</comment>
<dbReference type="OrthoDB" id="7805654at2"/>
<dbReference type="EMBL" id="AWWI01000090">
    <property type="protein sequence ID" value="PIL19714.1"/>
    <property type="molecule type" value="Genomic_DNA"/>
</dbReference>
<evidence type="ECO:0000313" key="3">
    <source>
        <dbReference type="EMBL" id="PIL19714.1"/>
    </source>
</evidence>
<name>A0A2G8RDS3_9RHOB</name>
<feature type="region of interest" description="Disordered" evidence="1">
    <location>
        <begin position="467"/>
        <end position="522"/>
    </location>
</feature>
<dbReference type="Proteomes" id="UP000231259">
    <property type="component" value="Unassembled WGS sequence"/>
</dbReference>
<evidence type="ECO:0000256" key="2">
    <source>
        <dbReference type="SAM" id="SignalP"/>
    </source>
</evidence>
<evidence type="ECO:0000313" key="4">
    <source>
        <dbReference type="Proteomes" id="UP000231259"/>
    </source>
</evidence>
<feature type="compositionally biased region" description="Pro residues" evidence="1">
    <location>
        <begin position="495"/>
        <end position="510"/>
    </location>
</feature>
<protein>
    <submittedName>
        <fullName evidence="3">Uncharacterized protein</fullName>
    </submittedName>
</protein>
<feature type="chain" id="PRO_5013634492" evidence="2">
    <location>
        <begin position="26"/>
        <end position="555"/>
    </location>
</feature>
<organism evidence="3 4">
    <name type="scientific">Puniceibacterium antarcticum</name>
    <dbReference type="NCBI Taxonomy" id="1206336"/>
    <lineage>
        <taxon>Bacteria</taxon>
        <taxon>Pseudomonadati</taxon>
        <taxon>Pseudomonadota</taxon>
        <taxon>Alphaproteobacteria</taxon>
        <taxon>Rhodobacterales</taxon>
        <taxon>Paracoccaceae</taxon>
        <taxon>Puniceibacterium</taxon>
    </lineage>
</organism>
<feature type="signal peptide" evidence="2">
    <location>
        <begin position="1"/>
        <end position="25"/>
    </location>
</feature>
<evidence type="ECO:0000256" key="1">
    <source>
        <dbReference type="SAM" id="MobiDB-lite"/>
    </source>
</evidence>
<reference evidence="3 4" key="1">
    <citation type="submission" date="2013-09" db="EMBL/GenBank/DDBJ databases">
        <title>Genome sequencing of Phaeobacter antarcticus sp. nov. SM1211.</title>
        <authorList>
            <person name="Zhang X.-Y."/>
            <person name="Liu C."/>
            <person name="Chen X.-L."/>
            <person name="Xie B.-B."/>
            <person name="Qin Q.-L."/>
            <person name="Rong J.-C."/>
            <person name="Zhang Y.-Z."/>
        </authorList>
    </citation>
    <scope>NUCLEOTIDE SEQUENCE [LARGE SCALE GENOMIC DNA]</scope>
    <source>
        <strain evidence="3 4">SM1211</strain>
    </source>
</reference>
<dbReference type="AlphaFoldDB" id="A0A2G8RDS3"/>
<gene>
    <name evidence="3" type="ORF">P775_13190</name>
</gene>
<accession>A0A2G8RDS3</accession>
<sequence>MRVITSLFLLVMLLVPFAPMSAAQAAVMDGFDLLPQDLGVPLRQRFLPNGASIVTTRDTKSCVISRRIEIENSVYTSADGDALDFERIVRSPATSIQAISTAHLSSPLEDQIPVANTADAAMPDFDVPPSAFPETVLSDFDTSVFGVPRPSAPMSEAPMSDGTAANVQGTDEAPLGDMEVSETSMEDTEAPVGDMEVPLAPDAEVVAFDLPGETSFRIQMKYSPTLDAPISLDLGDRVMDLRDMMEISTDSLLITGEAAALLDAAFRKGVTPRLSAVSGDTWHHVTDSLIAPEMSTLDACKDELASDATTPQEVSNAVRVAFKADPATTPLATLPELRACRMNDAPGLLYLAKLEAVDGFFSQTNNIFVSFNEDGTVARAYIPGIFDSNFSDGIQSARLSLAANSNVPSEPNDVKGCLGDAEIQVCSSIPEPGSFLIGPCILGDDMSMFPDATGFVPELGGLGPSLGGPGLAGASPANRGSQTFRRTGGGGGSPFPSPPPFGPTTPPTKKPPGGETDPPPPVVPLPASLILICSAFLALVALRRARGTGPTGLRG</sequence>